<feature type="transmembrane region" description="Helical" evidence="7">
    <location>
        <begin position="246"/>
        <end position="266"/>
    </location>
</feature>
<comment type="similarity">
    <text evidence="2">Belongs to the EamA transporter family.</text>
</comment>
<feature type="transmembrane region" description="Helical" evidence="7">
    <location>
        <begin position="124"/>
        <end position="140"/>
    </location>
</feature>
<feature type="transmembrane region" description="Helical" evidence="7">
    <location>
        <begin position="152"/>
        <end position="171"/>
    </location>
</feature>
<evidence type="ECO:0000256" key="2">
    <source>
        <dbReference type="ARBA" id="ARBA00007362"/>
    </source>
</evidence>
<feature type="transmembrane region" description="Helical" evidence="7">
    <location>
        <begin position="272"/>
        <end position="290"/>
    </location>
</feature>
<evidence type="ECO:0000256" key="1">
    <source>
        <dbReference type="ARBA" id="ARBA00004651"/>
    </source>
</evidence>
<keyword evidence="5 7" id="KW-1133">Transmembrane helix</keyword>
<evidence type="ECO:0000256" key="5">
    <source>
        <dbReference type="ARBA" id="ARBA00022989"/>
    </source>
</evidence>
<evidence type="ECO:0000259" key="8">
    <source>
        <dbReference type="Pfam" id="PF00892"/>
    </source>
</evidence>
<feature type="domain" description="EamA" evidence="8">
    <location>
        <begin position="149"/>
        <end position="287"/>
    </location>
</feature>
<comment type="subcellular location">
    <subcellularLocation>
        <location evidence="1">Cell membrane</location>
        <topology evidence="1">Multi-pass membrane protein</topology>
    </subcellularLocation>
</comment>
<comment type="caution">
    <text evidence="9">The sequence shown here is derived from an EMBL/GenBank/DDBJ whole genome shotgun (WGS) entry which is preliminary data.</text>
</comment>
<feature type="domain" description="EamA" evidence="8">
    <location>
        <begin position="8"/>
        <end position="140"/>
    </location>
</feature>
<accession>A0AA42BPJ4</accession>
<proteinExistence type="inferred from homology"/>
<dbReference type="Pfam" id="PF00892">
    <property type="entry name" value="EamA"/>
    <property type="match status" value="2"/>
</dbReference>
<evidence type="ECO:0000256" key="7">
    <source>
        <dbReference type="SAM" id="Phobius"/>
    </source>
</evidence>
<keyword evidence="3" id="KW-1003">Cell membrane</keyword>
<evidence type="ECO:0000313" key="10">
    <source>
        <dbReference type="Proteomes" id="UP001156102"/>
    </source>
</evidence>
<feature type="transmembrane region" description="Helical" evidence="7">
    <location>
        <begin position="178"/>
        <end position="199"/>
    </location>
</feature>
<name>A0AA42BPJ4_9BACI</name>
<feature type="transmembrane region" description="Helical" evidence="7">
    <location>
        <begin position="214"/>
        <end position="234"/>
    </location>
</feature>
<protein>
    <submittedName>
        <fullName evidence="9">DMT family transporter</fullName>
    </submittedName>
</protein>
<dbReference type="AlphaFoldDB" id="A0AA42BPJ4"/>
<gene>
    <name evidence="9" type="ORF">NK662_09730</name>
</gene>
<dbReference type="InterPro" id="IPR051258">
    <property type="entry name" value="Diverse_Substrate_Transporter"/>
</dbReference>
<dbReference type="GO" id="GO:0005886">
    <property type="term" value="C:plasma membrane"/>
    <property type="evidence" value="ECO:0007669"/>
    <property type="project" value="UniProtKB-SubCell"/>
</dbReference>
<dbReference type="RefSeq" id="WP_254758731.1">
    <property type="nucleotide sequence ID" value="NZ_JANCLT010000004.1"/>
</dbReference>
<dbReference type="InterPro" id="IPR037185">
    <property type="entry name" value="EmrE-like"/>
</dbReference>
<dbReference type="EMBL" id="JANCLT010000004">
    <property type="protein sequence ID" value="MCP8968817.1"/>
    <property type="molecule type" value="Genomic_DNA"/>
</dbReference>
<keyword evidence="6 7" id="KW-0472">Membrane</keyword>
<evidence type="ECO:0000256" key="3">
    <source>
        <dbReference type="ARBA" id="ARBA00022475"/>
    </source>
</evidence>
<evidence type="ECO:0000256" key="4">
    <source>
        <dbReference type="ARBA" id="ARBA00022692"/>
    </source>
</evidence>
<feature type="transmembrane region" description="Helical" evidence="7">
    <location>
        <begin position="73"/>
        <end position="92"/>
    </location>
</feature>
<dbReference type="SUPFAM" id="SSF103481">
    <property type="entry name" value="Multidrug resistance efflux transporter EmrE"/>
    <property type="match status" value="2"/>
</dbReference>
<feature type="transmembrane region" description="Helical" evidence="7">
    <location>
        <begin position="98"/>
        <end position="117"/>
    </location>
</feature>
<evidence type="ECO:0000256" key="6">
    <source>
        <dbReference type="ARBA" id="ARBA00023136"/>
    </source>
</evidence>
<dbReference type="Proteomes" id="UP001156102">
    <property type="component" value="Unassembled WGS sequence"/>
</dbReference>
<dbReference type="PANTHER" id="PTHR42920">
    <property type="entry name" value="OS03G0707200 PROTEIN-RELATED"/>
    <property type="match status" value="1"/>
</dbReference>
<keyword evidence="4 7" id="KW-0812">Transmembrane</keyword>
<evidence type="ECO:0000313" key="9">
    <source>
        <dbReference type="EMBL" id="MCP8968817.1"/>
    </source>
</evidence>
<dbReference type="PANTHER" id="PTHR42920:SF5">
    <property type="entry name" value="EAMA DOMAIN-CONTAINING PROTEIN"/>
    <property type="match status" value="1"/>
</dbReference>
<reference evidence="9" key="1">
    <citation type="submission" date="2022-07" db="EMBL/GenBank/DDBJ databases">
        <authorList>
            <person name="Li W.-J."/>
            <person name="Deng Q.-Q."/>
        </authorList>
    </citation>
    <scope>NUCLEOTIDE SEQUENCE</scope>
    <source>
        <strain evidence="9">SYSU M60031</strain>
    </source>
</reference>
<organism evidence="9 10">
    <name type="scientific">Ectobacillus ponti</name>
    <dbReference type="NCBI Taxonomy" id="2961894"/>
    <lineage>
        <taxon>Bacteria</taxon>
        <taxon>Bacillati</taxon>
        <taxon>Bacillota</taxon>
        <taxon>Bacilli</taxon>
        <taxon>Bacillales</taxon>
        <taxon>Bacillaceae</taxon>
        <taxon>Ectobacillus</taxon>
    </lineage>
</organism>
<feature type="transmembrane region" description="Helical" evidence="7">
    <location>
        <begin position="35"/>
        <end position="52"/>
    </location>
</feature>
<sequence length="301" mass="32480">MKREWLAHAALLFVAFVWGATFVVVQNAISLVEPFSFNGIRFLLAALILWMAQLFSHKKQRVVFSWKPVQAGFLIGLFLFGGYLFQTFGLLYTTSSKAGFLTGLSIVMIPVFSYVFLKRKTGMFAVIGVGVATIGLFLLTAEDSFSLNKGDLLVLCCAVAFAVHILVNGAYSRKFSALTLSTMQVLAVGVFSTICAFLFEDWHALLSAALWKNGSFLFALVLTSVFATSLAFFIQTAAQQRTSPTRVAIILATEPVFAALAGVLAAGEHLSLSAVIGCACILLGMVFAELPGKEKEDAQAA</sequence>
<dbReference type="InterPro" id="IPR000620">
    <property type="entry name" value="EamA_dom"/>
</dbReference>
<keyword evidence="10" id="KW-1185">Reference proteome</keyword>